<dbReference type="NCBIfam" id="TIGR04183">
    <property type="entry name" value="Por_Secre_tail"/>
    <property type="match status" value="1"/>
</dbReference>
<reference evidence="4 5" key="1">
    <citation type="submission" date="2019-03" db="EMBL/GenBank/DDBJ databases">
        <authorList>
            <person name="Kim M.K.M."/>
        </authorList>
    </citation>
    <scope>NUCLEOTIDE SEQUENCE [LARGE SCALE GENOMIC DNA]</scope>
    <source>
        <strain evidence="4 5">17J68-12</strain>
    </source>
</reference>
<feature type="domain" description="Choice-of-anchor A" evidence="3">
    <location>
        <begin position="29"/>
        <end position="320"/>
    </location>
</feature>
<gene>
    <name evidence="4" type="ORF">EPD60_04835</name>
</gene>
<keyword evidence="1" id="KW-0732">Signal</keyword>
<comment type="caution">
    <text evidence="4">The sequence shown here is derived from an EMBL/GenBank/DDBJ whole genome shotgun (WGS) entry which is preliminary data.</text>
</comment>
<feature type="signal peptide" evidence="1">
    <location>
        <begin position="1"/>
        <end position="23"/>
    </location>
</feature>
<evidence type="ECO:0000313" key="5">
    <source>
        <dbReference type="Proteomes" id="UP000295334"/>
    </source>
</evidence>
<keyword evidence="5" id="KW-1185">Reference proteome</keyword>
<evidence type="ECO:0000313" key="4">
    <source>
        <dbReference type="EMBL" id="TCJ17520.1"/>
    </source>
</evidence>
<feature type="chain" id="PRO_5020290021" evidence="1">
    <location>
        <begin position="24"/>
        <end position="523"/>
    </location>
</feature>
<dbReference type="Pfam" id="PF20597">
    <property type="entry name" value="pAdhesive_15"/>
    <property type="match status" value="1"/>
</dbReference>
<sequence length="523" mass="56403">MPKLLRIAGIAVACLYISYPGFAQTFAPTASALNFNTFMRTTLTAVSGSIQGPSATGTDLLLNGTFAVSTSSTGKYPTNTNNSNSNYSLAIGGRIFYNSGGLSTLGGGNFRITNGTGTRVWYTNTSGNPTNTKLTTAAGTFGSTPAIQAGQQQTAGTVLGSTGIDFNSAFDNFIDYNSRISSWKNSTDSRLNKITLAAGNNPHITLVSNKINYLNLSSARLTSLASTNLHLDNRPAANRILVINVDVAGSYTWTPTQIPSFSSSDGAYVIWNFYTTSSLAINGTRVVAGTVFAPTAAINLTNTDGVLGQVIGQSLSLTSSVIRYLPFTSTLSDVPEAIILPLRSIQLRGMRNGNTVELLWDVIDEVDIASYTVERSSNGTDFSRIGEVRSSGDHARYTYQFQDLQPELASPTIFYRIQVLENNGTRYYSKVKSLQTALRPRWEGWPNPVQSELNLSFDAVTAGHAQLRLVNMAGQVLLKQDLTTRTGFNLVTLRNLGGLLPGSYFVEIRNEKNERLGSSMVIK</sequence>
<evidence type="ECO:0000256" key="1">
    <source>
        <dbReference type="SAM" id="SignalP"/>
    </source>
</evidence>
<dbReference type="Proteomes" id="UP000295334">
    <property type="component" value="Unassembled WGS sequence"/>
</dbReference>
<dbReference type="OrthoDB" id="9805017at2"/>
<dbReference type="InterPro" id="IPR026588">
    <property type="entry name" value="Choice_anch_A"/>
</dbReference>
<dbReference type="AlphaFoldDB" id="A0A4R1BJL2"/>
<dbReference type="Gene3D" id="2.60.40.10">
    <property type="entry name" value="Immunoglobulins"/>
    <property type="match status" value="1"/>
</dbReference>
<proteinExistence type="predicted"/>
<dbReference type="EMBL" id="SJZI01000008">
    <property type="protein sequence ID" value="TCJ17520.1"/>
    <property type="molecule type" value="Genomic_DNA"/>
</dbReference>
<dbReference type="InterPro" id="IPR026444">
    <property type="entry name" value="Secre_tail"/>
</dbReference>
<accession>A0A4R1BJL2</accession>
<evidence type="ECO:0000259" key="2">
    <source>
        <dbReference type="Pfam" id="PF18962"/>
    </source>
</evidence>
<dbReference type="InterPro" id="IPR013783">
    <property type="entry name" value="Ig-like_fold"/>
</dbReference>
<feature type="domain" description="Secretion system C-terminal sorting" evidence="2">
    <location>
        <begin position="445"/>
        <end position="518"/>
    </location>
</feature>
<name>A0A4R1BJL2_9BACT</name>
<protein>
    <submittedName>
        <fullName evidence="4">T9SS type A sorting domain-containing protein</fullName>
    </submittedName>
</protein>
<dbReference type="Pfam" id="PF18962">
    <property type="entry name" value="Por_Secre_tail"/>
    <property type="match status" value="1"/>
</dbReference>
<organism evidence="4 5">
    <name type="scientific">Flaviaesturariibacter flavus</name>
    <dbReference type="NCBI Taxonomy" id="2502780"/>
    <lineage>
        <taxon>Bacteria</taxon>
        <taxon>Pseudomonadati</taxon>
        <taxon>Bacteroidota</taxon>
        <taxon>Chitinophagia</taxon>
        <taxon>Chitinophagales</taxon>
        <taxon>Chitinophagaceae</taxon>
        <taxon>Flaviaestuariibacter</taxon>
    </lineage>
</organism>
<evidence type="ECO:0000259" key="3">
    <source>
        <dbReference type="Pfam" id="PF20597"/>
    </source>
</evidence>
<dbReference type="RefSeq" id="WP_131447407.1">
    <property type="nucleotide sequence ID" value="NZ_SJZI01000008.1"/>
</dbReference>